<feature type="region of interest" description="Disordered" evidence="1">
    <location>
        <begin position="298"/>
        <end position="326"/>
    </location>
</feature>
<feature type="compositionally biased region" description="Low complexity" evidence="1">
    <location>
        <begin position="405"/>
        <end position="423"/>
    </location>
</feature>
<feature type="region of interest" description="Disordered" evidence="1">
    <location>
        <begin position="690"/>
        <end position="748"/>
    </location>
</feature>
<organism evidence="2 3">
    <name type="scientific">Sanghuangporus baumii</name>
    <name type="common">Phellinus baumii</name>
    <dbReference type="NCBI Taxonomy" id="108892"/>
    <lineage>
        <taxon>Eukaryota</taxon>
        <taxon>Fungi</taxon>
        <taxon>Dikarya</taxon>
        <taxon>Basidiomycota</taxon>
        <taxon>Agaricomycotina</taxon>
        <taxon>Agaricomycetes</taxon>
        <taxon>Hymenochaetales</taxon>
        <taxon>Hymenochaetaceae</taxon>
        <taxon>Sanghuangporus</taxon>
    </lineage>
</organism>
<feature type="region of interest" description="Disordered" evidence="1">
    <location>
        <begin position="613"/>
        <end position="648"/>
    </location>
</feature>
<feature type="compositionally biased region" description="Polar residues" evidence="1">
    <location>
        <begin position="717"/>
        <end position="730"/>
    </location>
</feature>
<feature type="compositionally biased region" description="Acidic residues" evidence="1">
    <location>
        <begin position="298"/>
        <end position="310"/>
    </location>
</feature>
<feature type="compositionally biased region" description="Polar residues" evidence="1">
    <location>
        <begin position="843"/>
        <end position="862"/>
    </location>
</feature>
<dbReference type="EMBL" id="LNZH02000207">
    <property type="protein sequence ID" value="OCB85798.1"/>
    <property type="molecule type" value="Genomic_DNA"/>
</dbReference>
<feature type="compositionally biased region" description="Basic and acidic residues" evidence="1">
    <location>
        <begin position="901"/>
        <end position="911"/>
    </location>
</feature>
<feature type="region of interest" description="Disordered" evidence="1">
    <location>
        <begin position="809"/>
        <end position="862"/>
    </location>
</feature>
<feature type="region of interest" description="Disordered" evidence="1">
    <location>
        <begin position="901"/>
        <end position="920"/>
    </location>
</feature>
<gene>
    <name evidence="2" type="ORF">A7U60_g7150</name>
</gene>
<sequence length="989" mass="105542">MATLTVTSSKLNDVDPRASVGTWSSARYAPSVFTFNANWTPTPLSAPAPLQFFSDSAAASSSRASPSCWNSVESYLRGRRACRAGPSSAPPETFDDDVERVSHLNFDSDSDGEEGGREERRYGRYDWHKEQLARHEDNYDDEDSSDPTPTQEQVNFKTFASVRRGSSPVTGSNALLRAYLESYGFPDGLGYERPPLGLSYRSSSPSSHYSFRGDANSDDDFDDNKINSKFAYHYPRRSCPNTNSSTYPNLHSELPPVAPSAWPTSLKASNALLASLALDSALLDDPCGAWEALCWDEAAPESDSDSEAGLEFEHDGQAEQDQVSQLRTGLGGAVDGWLRSTGQDDVGGLEYRAHEKAEEETWRESSPSPVFRRRDDITESDVDTEVHHDDDEADIRTVSNVAWNDAGDTSGASTSTSTGTSTITAGDSEEWISLTGARAQAARARILPYRYVQAPFPMYPQTGTDVSVLAASLDVDRTARTPVDPVIARTPPVPPVMGHHETGSADAPAVNAELGEMLSNTEGEGVTEGETAPDYGECGRDRLVSLSERDPPPYDLEYESTYASRSASRMQDRPGDAEDIQVGSQPQATPSSASFSQSHLQAQPKIFTRASATRTRSQLTFPTSPTESDTIHGTISPTSTFSSNPTPLFSTSPISPTTTETTALMTPAGAHFSSVFSNVQSFRESSQYSHAAPSSAKMGLGFTQGDSAAESRPNSPPYQFSQGGSIAASQARTTRGPRPLPPRPGGIGARTMAEAWLSASAAGPYATGSSARVVSAFASGPGPTPGAGLARFASWNGNGYGFTSSLGIGSSPQERGTAGRRTPVHTSDFGTGVNGGDDRANGSEESTAGVQSSENTVVPDTANSDRVTVRYPFNLTSSVLSTPLGISYSTESLVRLNMIEEKENEREKDSDESLGDVRSSSETTFQIIASKIKIKADGIGMQPAPPLQRGKRSRSGSGNSSAGKSLQRLATRCSTLTRRIGLVAGGKDR</sequence>
<feature type="region of interest" description="Disordered" evidence="1">
    <location>
        <begin position="355"/>
        <end position="423"/>
    </location>
</feature>
<feature type="compositionally biased region" description="Low complexity" evidence="1">
    <location>
        <begin position="955"/>
        <end position="965"/>
    </location>
</feature>
<feature type="compositionally biased region" description="Polar residues" evidence="1">
    <location>
        <begin position="582"/>
        <end position="600"/>
    </location>
</feature>
<evidence type="ECO:0000256" key="1">
    <source>
        <dbReference type="SAM" id="MobiDB-lite"/>
    </source>
</evidence>
<keyword evidence="3" id="KW-1185">Reference proteome</keyword>
<evidence type="ECO:0000313" key="3">
    <source>
        <dbReference type="Proteomes" id="UP000757232"/>
    </source>
</evidence>
<evidence type="ECO:0000313" key="2">
    <source>
        <dbReference type="EMBL" id="OCB85798.1"/>
    </source>
</evidence>
<name>A0A9Q5HTN7_SANBA</name>
<dbReference type="AlphaFoldDB" id="A0A9Q5HTN7"/>
<feature type="compositionally biased region" description="Low complexity" evidence="1">
    <location>
        <begin position="202"/>
        <end position="214"/>
    </location>
</feature>
<feature type="region of interest" description="Disordered" evidence="1">
    <location>
        <begin position="103"/>
        <end position="153"/>
    </location>
</feature>
<feature type="compositionally biased region" description="Low complexity" evidence="1">
    <location>
        <begin position="636"/>
        <end position="648"/>
    </location>
</feature>
<dbReference type="OrthoDB" id="10690197at2759"/>
<feature type="region of interest" description="Disordered" evidence="1">
    <location>
        <begin position="544"/>
        <end position="600"/>
    </location>
</feature>
<accession>A0A9Q5HTN7</accession>
<feature type="region of interest" description="Disordered" evidence="1">
    <location>
        <begin position="202"/>
        <end position="222"/>
    </location>
</feature>
<comment type="caution">
    <text evidence="2">The sequence shown here is derived from an EMBL/GenBank/DDBJ whole genome shotgun (WGS) entry which is preliminary data.</text>
</comment>
<proteinExistence type="predicted"/>
<reference evidence="2" key="1">
    <citation type="submission" date="2016-06" db="EMBL/GenBank/DDBJ databases">
        <title>Draft Genome sequence of the fungus Inonotus baumii.</title>
        <authorList>
            <person name="Zhu H."/>
            <person name="Lin W."/>
        </authorList>
    </citation>
    <scope>NUCLEOTIDE SEQUENCE</scope>
    <source>
        <strain evidence="2">821</strain>
    </source>
</reference>
<feature type="region of interest" description="Disordered" evidence="1">
    <location>
        <begin position="938"/>
        <end position="971"/>
    </location>
</feature>
<dbReference type="Proteomes" id="UP000757232">
    <property type="component" value="Unassembled WGS sequence"/>
</dbReference>
<protein>
    <submittedName>
        <fullName evidence="2">Uncharacterized protein</fullName>
    </submittedName>
</protein>
<feature type="compositionally biased region" description="Polar residues" evidence="1">
    <location>
        <begin position="613"/>
        <end position="635"/>
    </location>
</feature>
<feature type="compositionally biased region" description="Basic and acidic residues" evidence="1">
    <location>
        <begin position="114"/>
        <end position="137"/>
    </location>
</feature>